<feature type="modified residue" description="4-aspartylphosphate" evidence="1">
    <location>
        <position position="59"/>
    </location>
</feature>
<keyword evidence="1" id="KW-0597">Phosphoprotein</keyword>
<comment type="caution">
    <text evidence="4">The sequence shown here is derived from an EMBL/GenBank/DDBJ whole genome shotgun (WGS) entry which is preliminary data.</text>
</comment>
<gene>
    <name evidence="4" type="ORF">ABTW24_08990</name>
</gene>
<feature type="domain" description="Response regulatory" evidence="2">
    <location>
        <begin position="8"/>
        <end position="118"/>
    </location>
</feature>
<evidence type="ECO:0000313" key="5">
    <source>
        <dbReference type="Proteomes" id="UP001566204"/>
    </source>
</evidence>
<evidence type="ECO:0000259" key="3">
    <source>
        <dbReference type="PROSITE" id="PS50930"/>
    </source>
</evidence>
<reference evidence="4 5" key="1">
    <citation type="submission" date="2024-06" db="EMBL/GenBank/DDBJ databases">
        <title>Soil Sphingobacterium thalpophilum.</title>
        <authorList>
            <person name="Yang J."/>
            <person name="Li J."/>
        </authorList>
    </citation>
    <scope>NUCLEOTIDE SEQUENCE [LARGE SCALE GENOMIC DNA]</scope>
    <source>
        <strain evidence="4 5">22g91tb</strain>
    </source>
</reference>
<dbReference type="EMBL" id="JBEOQB010000002">
    <property type="protein sequence ID" value="MEZ0451728.1"/>
    <property type="molecule type" value="Genomic_DNA"/>
</dbReference>
<proteinExistence type="predicted"/>
<keyword evidence="4" id="KW-0238">DNA-binding</keyword>
<evidence type="ECO:0000259" key="2">
    <source>
        <dbReference type="PROSITE" id="PS50110"/>
    </source>
</evidence>
<dbReference type="SUPFAM" id="SSF52172">
    <property type="entry name" value="CheY-like"/>
    <property type="match status" value="1"/>
</dbReference>
<dbReference type="Proteomes" id="UP001566204">
    <property type="component" value="Unassembled WGS sequence"/>
</dbReference>
<dbReference type="RefSeq" id="WP_370482092.1">
    <property type="nucleotide sequence ID" value="NZ_JBEOQA010000001.1"/>
</dbReference>
<dbReference type="Gene3D" id="3.40.50.2300">
    <property type="match status" value="1"/>
</dbReference>
<dbReference type="GO" id="GO:0003677">
    <property type="term" value="F:DNA binding"/>
    <property type="evidence" value="ECO:0007669"/>
    <property type="project" value="UniProtKB-KW"/>
</dbReference>
<dbReference type="InterPro" id="IPR011006">
    <property type="entry name" value="CheY-like_superfamily"/>
</dbReference>
<dbReference type="InterPro" id="IPR001789">
    <property type="entry name" value="Sig_transdc_resp-reg_receiver"/>
</dbReference>
<dbReference type="PROSITE" id="PS50930">
    <property type="entry name" value="HTH_LYTTR"/>
    <property type="match status" value="1"/>
</dbReference>
<dbReference type="Gene3D" id="2.40.50.1020">
    <property type="entry name" value="LytTr DNA-binding domain"/>
    <property type="match status" value="1"/>
</dbReference>
<name>A0ABV4HEL8_9SPHI</name>
<sequence length="254" mass="29846">MNTDITYRIGIVDDRLEELNIIQHYIAEDPSLKIVFSLSDPVQAFNLLEQQEIDILILDMEMQPMNGVELLEALKVIPKVIVCSNHPEYAYQTSPYQSAFIKKTVGREMFRQVIENVKQQIDISEHSVEMNDKILDIRASKSAGYHIQINTERLMFAEINDKTMCFYKDNPSRGEGKMYFTKHGNIRMEQLEELLDQDQFVRVHRSFVVNMAYVENYSAEHIQIKGVNMMVPIGKTYRKDFMEKMEKYRKKNRC</sequence>
<protein>
    <submittedName>
        <fullName evidence="4">LytTR family DNA-binding domain-containing protein</fullName>
    </submittedName>
</protein>
<evidence type="ECO:0000256" key="1">
    <source>
        <dbReference type="PROSITE-ProRule" id="PRU00169"/>
    </source>
</evidence>
<dbReference type="SMART" id="SM00850">
    <property type="entry name" value="LytTR"/>
    <property type="match status" value="1"/>
</dbReference>
<dbReference type="Pfam" id="PF04397">
    <property type="entry name" value="LytTR"/>
    <property type="match status" value="1"/>
</dbReference>
<keyword evidence="5" id="KW-1185">Reference proteome</keyword>
<dbReference type="InterPro" id="IPR007492">
    <property type="entry name" value="LytTR_DNA-bd_dom"/>
</dbReference>
<dbReference type="SMART" id="SM00448">
    <property type="entry name" value="REC"/>
    <property type="match status" value="1"/>
</dbReference>
<evidence type="ECO:0000313" key="4">
    <source>
        <dbReference type="EMBL" id="MEZ0451728.1"/>
    </source>
</evidence>
<dbReference type="Pfam" id="PF00072">
    <property type="entry name" value="Response_reg"/>
    <property type="match status" value="1"/>
</dbReference>
<dbReference type="PROSITE" id="PS50110">
    <property type="entry name" value="RESPONSE_REGULATORY"/>
    <property type="match status" value="1"/>
</dbReference>
<accession>A0ABV4HEL8</accession>
<organism evidence="4 5">
    <name type="scientific">Sphingobacterium thalpophilum</name>
    <dbReference type="NCBI Taxonomy" id="259"/>
    <lineage>
        <taxon>Bacteria</taxon>
        <taxon>Pseudomonadati</taxon>
        <taxon>Bacteroidota</taxon>
        <taxon>Sphingobacteriia</taxon>
        <taxon>Sphingobacteriales</taxon>
        <taxon>Sphingobacteriaceae</taxon>
        <taxon>Sphingobacterium</taxon>
    </lineage>
</organism>
<feature type="domain" description="HTH LytTR-type" evidence="3">
    <location>
        <begin position="187"/>
        <end position="247"/>
    </location>
</feature>